<evidence type="ECO:0000313" key="2">
    <source>
        <dbReference type="Proteomes" id="UP000037146"/>
    </source>
</evidence>
<dbReference type="OrthoDB" id="2879638at2"/>
<name>A0A0K9GTJ4_9BACI</name>
<reference evidence="2" key="1">
    <citation type="submission" date="2015-07" db="EMBL/GenBank/DDBJ databases">
        <title>Genome sequencing project for genomic taxonomy and phylogenomics of Bacillus-like bacteria.</title>
        <authorList>
            <person name="Liu B."/>
            <person name="Wang J."/>
            <person name="Zhu Y."/>
            <person name="Liu G."/>
            <person name="Chen Q."/>
            <person name="Chen Z."/>
            <person name="Lan J."/>
            <person name="Che J."/>
            <person name="Ge C."/>
            <person name="Shi H."/>
            <person name="Pan Z."/>
            <person name="Liu X."/>
        </authorList>
    </citation>
    <scope>NUCLEOTIDE SEQUENCE [LARGE SCALE GENOMIC DNA]</scope>
    <source>
        <strain evidence="2">FJAT-27997</strain>
    </source>
</reference>
<protein>
    <submittedName>
        <fullName evidence="1">Uncharacterized protein</fullName>
    </submittedName>
</protein>
<evidence type="ECO:0000313" key="1">
    <source>
        <dbReference type="EMBL" id="KMY49582.1"/>
    </source>
</evidence>
<organism evidence="1 2">
    <name type="scientific">Peribacillus loiseleuriae</name>
    <dbReference type="NCBI Taxonomy" id="1679170"/>
    <lineage>
        <taxon>Bacteria</taxon>
        <taxon>Bacillati</taxon>
        <taxon>Bacillota</taxon>
        <taxon>Bacilli</taxon>
        <taxon>Bacillales</taxon>
        <taxon>Bacillaceae</taxon>
        <taxon>Peribacillus</taxon>
    </lineage>
</organism>
<comment type="caution">
    <text evidence="1">The sequence shown here is derived from an EMBL/GenBank/DDBJ whole genome shotgun (WGS) entry which is preliminary data.</text>
</comment>
<proteinExistence type="predicted"/>
<dbReference type="EMBL" id="LFZW01000001">
    <property type="protein sequence ID" value="KMY49582.1"/>
    <property type="molecule type" value="Genomic_DNA"/>
</dbReference>
<dbReference type="STRING" id="1679170.AC625_08525"/>
<dbReference type="AlphaFoldDB" id="A0A0K9GTJ4"/>
<dbReference type="Proteomes" id="UP000037146">
    <property type="component" value="Unassembled WGS sequence"/>
</dbReference>
<dbReference type="PATRIC" id="fig|1679170.3.peg.1827"/>
<keyword evidence="2" id="KW-1185">Reference proteome</keyword>
<gene>
    <name evidence="1" type="ORF">AC625_08525</name>
</gene>
<sequence>MIEGKGLGNKKVNRVGVSLSNAFNQKLNKLAVACNMKPTTLAGLLIERSLNNPRLISDLQNEHAVHTAYKVLPIRDYETGELLYVLNERW</sequence>
<dbReference type="RefSeq" id="WP_049680916.1">
    <property type="nucleotide sequence ID" value="NZ_LFZW01000001.1"/>
</dbReference>
<accession>A0A0K9GTJ4</accession>